<name>A0AAW1U7F3_9CUCU</name>
<dbReference type="PROSITE" id="PS51286">
    <property type="entry name" value="RAP"/>
    <property type="match status" value="1"/>
</dbReference>
<evidence type="ECO:0000313" key="3">
    <source>
        <dbReference type="Proteomes" id="UP001431783"/>
    </source>
</evidence>
<dbReference type="EMBL" id="JARQZJ010000035">
    <property type="protein sequence ID" value="KAK9876065.1"/>
    <property type="molecule type" value="Genomic_DNA"/>
</dbReference>
<dbReference type="InterPro" id="IPR013584">
    <property type="entry name" value="RAP"/>
</dbReference>
<feature type="domain" description="RAP" evidence="1">
    <location>
        <begin position="293"/>
        <end position="351"/>
    </location>
</feature>
<gene>
    <name evidence="2" type="ORF">WA026_011174</name>
</gene>
<protein>
    <recommendedName>
        <fullName evidence="1">RAP domain-containing protein</fullName>
    </recommendedName>
</protein>
<reference evidence="2 3" key="1">
    <citation type="submission" date="2023-03" db="EMBL/GenBank/DDBJ databases">
        <title>Genome insight into feeding habits of ladybird beetles.</title>
        <authorList>
            <person name="Li H.-S."/>
            <person name="Huang Y.-H."/>
            <person name="Pang H."/>
        </authorList>
    </citation>
    <scope>NUCLEOTIDE SEQUENCE [LARGE SCALE GENOMIC DNA]</scope>
    <source>
        <strain evidence="2">SYSU_2023b</strain>
        <tissue evidence="2">Whole body</tissue>
    </source>
</reference>
<dbReference type="InterPro" id="IPR010622">
    <property type="entry name" value="FAST_Leu-rich"/>
</dbReference>
<dbReference type="AlphaFoldDB" id="A0AAW1U7F3"/>
<organism evidence="2 3">
    <name type="scientific">Henosepilachna vigintioctopunctata</name>
    <dbReference type="NCBI Taxonomy" id="420089"/>
    <lineage>
        <taxon>Eukaryota</taxon>
        <taxon>Metazoa</taxon>
        <taxon>Ecdysozoa</taxon>
        <taxon>Arthropoda</taxon>
        <taxon>Hexapoda</taxon>
        <taxon>Insecta</taxon>
        <taxon>Pterygota</taxon>
        <taxon>Neoptera</taxon>
        <taxon>Endopterygota</taxon>
        <taxon>Coleoptera</taxon>
        <taxon>Polyphaga</taxon>
        <taxon>Cucujiformia</taxon>
        <taxon>Coccinelloidea</taxon>
        <taxon>Coccinellidae</taxon>
        <taxon>Epilachninae</taxon>
        <taxon>Epilachnini</taxon>
        <taxon>Henosepilachna</taxon>
    </lineage>
</organism>
<dbReference type="SMART" id="SM00952">
    <property type="entry name" value="RAP"/>
    <property type="match status" value="1"/>
</dbReference>
<dbReference type="Pfam" id="PF06743">
    <property type="entry name" value="FAST_1"/>
    <property type="match status" value="1"/>
</dbReference>
<accession>A0AAW1U7F3</accession>
<sequence length="360" mass="40685">MIKVMTTLSMKKRRSTLLLRSLAYNISASPEKLNLKHCADLLYSMCTLNFLDENLLSRVALDISSELQVQSSLKKSSVIGSIITSLGLLKYKNPVLLDLLTSWIANNSRTCRSQDIFSLFITLATLNYMPDKADECFNAINPLLTEVEAETPVVWLDHIWSKVLLNIATPEEISNVFSNNFLSSLLNNSSEMCFSKKLKLLNIHGASECIMKDYSGNKLTDFALVKVIVPRRKEKIEMSESIINSLKNLMKTEIYLKTNVDTGYGFLIDAECVLDTKCNPKALNVDNSEGIRIAILSLDYHDMTRGRIELTGINAFAKRLLEAKGYKVLTVPFNEFNTKDKLVARVQYLEKQFKELVKNV</sequence>
<keyword evidence="3" id="KW-1185">Reference proteome</keyword>
<dbReference type="GO" id="GO:0044528">
    <property type="term" value="P:regulation of mitochondrial mRNA stability"/>
    <property type="evidence" value="ECO:0007669"/>
    <property type="project" value="InterPro"/>
</dbReference>
<proteinExistence type="predicted"/>
<comment type="caution">
    <text evidence="2">The sequence shown here is derived from an EMBL/GenBank/DDBJ whole genome shotgun (WGS) entry which is preliminary data.</text>
</comment>
<dbReference type="Pfam" id="PF08368">
    <property type="entry name" value="FAST_2"/>
    <property type="match status" value="1"/>
</dbReference>
<dbReference type="Proteomes" id="UP001431783">
    <property type="component" value="Unassembled WGS sequence"/>
</dbReference>
<evidence type="ECO:0000313" key="2">
    <source>
        <dbReference type="EMBL" id="KAK9876065.1"/>
    </source>
</evidence>
<evidence type="ECO:0000259" key="1">
    <source>
        <dbReference type="PROSITE" id="PS51286"/>
    </source>
</evidence>
<dbReference type="InterPro" id="IPR013579">
    <property type="entry name" value="FAST_2"/>
</dbReference>